<evidence type="ECO:0000256" key="6">
    <source>
        <dbReference type="ARBA" id="ARBA00022741"/>
    </source>
</evidence>
<proteinExistence type="inferred from homology"/>
<comment type="function">
    <text evidence="10">Catalyzes the transfer of pyrophosphate from adenosine triphosphate (ATP) to 6-hydroxymethyl-7,8-dihydropterin, an enzymatic step in folate biosynthesis pathway.</text>
</comment>
<comment type="caution">
    <text evidence="14">The sequence shown here is derived from an EMBL/GenBank/DDBJ whole genome shotgun (WGS) entry which is preliminary data.</text>
</comment>
<organism evidence="14 15">
    <name type="scientific">Echinicola jeungdonensis</name>
    <dbReference type="NCBI Taxonomy" id="709343"/>
    <lineage>
        <taxon>Bacteria</taxon>
        <taxon>Pseudomonadati</taxon>
        <taxon>Bacteroidota</taxon>
        <taxon>Cytophagia</taxon>
        <taxon>Cytophagales</taxon>
        <taxon>Cyclobacteriaceae</taxon>
        <taxon>Echinicola</taxon>
    </lineage>
</organism>
<evidence type="ECO:0000256" key="11">
    <source>
        <dbReference type="ARBA" id="ARBA00029766"/>
    </source>
</evidence>
<keyword evidence="5 14" id="KW-0808">Transferase</keyword>
<dbReference type="CDD" id="cd00483">
    <property type="entry name" value="HPPK"/>
    <property type="match status" value="1"/>
</dbReference>
<name>A0ABV5J2V9_9BACT</name>
<keyword evidence="8" id="KW-0067">ATP-binding</keyword>
<evidence type="ECO:0000313" key="15">
    <source>
        <dbReference type="Proteomes" id="UP001589654"/>
    </source>
</evidence>
<evidence type="ECO:0000256" key="10">
    <source>
        <dbReference type="ARBA" id="ARBA00029409"/>
    </source>
</evidence>
<keyword evidence="6" id="KW-0547">Nucleotide-binding</keyword>
<evidence type="ECO:0000256" key="12">
    <source>
        <dbReference type="ARBA" id="ARBA00033413"/>
    </source>
</evidence>
<keyword evidence="7" id="KW-0418">Kinase</keyword>
<dbReference type="Pfam" id="PF01288">
    <property type="entry name" value="HPPK"/>
    <property type="match status" value="1"/>
</dbReference>
<keyword evidence="9" id="KW-0289">Folate biosynthesis</keyword>
<evidence type="ECO:0000256" key="2">
    <source>
        <dbReference type="ARBA" id="ARBA00005810"/>
    </source>
</evidence>
<dbReference type="EMBL" id="JBHMEW010000043">
    <property type="protein sequence ID" value="MFB9211157.1"/>
    <property type="molecule type" value="Genomic_DNA"/>
</dbReference>
<dbReference type="EC" id="2.7.6.3" evidence="3"/>
<accession>A0ABV5J2V9</accession>
<evidence type="ECO:0000256" key="5">
    <source>
        <dbReference type="ARBA" id="ARBA00022679"/>
    </source>
</evidence>
<feature type="domain" description="7,8-dihydro-6-hydroxymethylpterin-pyrophosphokinase" evidence="13">
    <location>
        <begin position="7"/>
        <end position="130"/>
    </location>
</feature>
<dbReference type="InterPro" id="IPR000550">
    <property type="entry name" value="Hppk"/>
</dbReference>
<dbReference type="Proteomes" id="UP001589654">
    <property type="component" value="Unassembled WGS sequence"/>
</dbReference>
<comment type="similarity">
    <text evidence="2">Belongs to the HPPK family.</text>
</comment>
<dbReference type="SUPFAM" id="SSF55083">
    <property type="entry name" value="6-hydroxymethyl-7,8-dihydropterin pyrophosphokinase, HPPK"/>
    <property type="match status" value="1"/>
</dbReference>
<evidence type="ECO:0000256" key="8">
    <source>
        <dbReference type="ARBA" id="ARBA00022840"/>
    </source>
</evidence>
<evidence type="ECO:0000256" key="9">
    <source>
        <dbReference type="ARBA" id="ARBA00022909"/>
    </source>
</evidence>
<evidence type="ECO:0000259" key="13">
    <source>
        <dbReference type="Pfam" id="PF01288"/>
    </source>
</evidence>
<evidence type="ECO:0000256" key="4">
    <source>
        <dbReference type="ARBA" id="ARBA00016218"/>
    </source>
</evidence>
<evidence type="ECO:0000256" key="1">
    <source>
        <dbReference type="ARBA" id="ARBA00005051"/>
    </source>
</evidence>
<dbReference type="GO" id="GO:0003848">
    <property type="term" value="F:2-amino-4-hydroxy-6-hydroxymethyldihydropteridine diphosphokinase activity"/>
    <property type="evidence" value="ECO:0007669"/>
    <property type="project" value="UniProtKB-EC"/>
</dbReference>
<gene>
    <name evidence="14" type="primary">folK</name>
    <name evidence="14" type="ORF">ACFFUR_05015</name>
</gene>
<evidence type="ECO:0000313" key="14">
    <source>
        <dbReference type="EMBL" id="MFB9211157.1"/>
    </source>
</evidence>
<keyword evidence="15" id="KW-1185">Reference proteome</keyword>
<dbReference type="RefSeq" id="WP_290246408.1">
    <property type="nucleotide sequence ID" value="NZ_JAUFQT010000001.1"/>
</dbReference>
<dbReference type="PANTHER" id="PTHR43071">
    <property type="entry name" value="2-AMINO-4-HYDROXY-6-HYDROXYMETHYLDIHYDROPTERIDINE PYROPHOSPHOKINASE"/>
    <property type="match status" value="1"/>
</dbReference>
<reference evidence="14 15" key="1">
    <citation type="submission" date="2024-09" db="EMBL/GenBank/DDBJ databases">
        <authorList>
            <person name="Sun Q."/>
            <person name="Mori K."/>
        </authorList>
    </citation>
    <scope>NUCLEOTIDE SEQUENCE [LARGE SCALE GENOMIC DNA]</scope>
    <source>
        <strain evidence="14 15">CECT 7682</strain>
    </source>
</reference>
<protein>
    <recommendedName>
        <fullName evidence="4">2-amino-4-hydroxy-6-hydroxymethyldihydropteridine pyrophosphokinase</fullName>
        <ecNumber evidence="3">2.7.6.3</ecNumber>
    </recommendedName>
    <alternativeName>
        <fullName evidence="11">6-hydroxymethyl-7,8-dihydropterin pyrophosphokinase</fullName>
    </alternativeName>
    <alternativeName>
        <fullName evidence="12">7,8-dihydro-6-hydroxymethylpterin-pyrophosphokinase</fullName>
    </alternativeName>
</protein>
<dbReference type="Gene3D" id="3.30.70.560">
    <property type="entry name" value="7,8-Dihydro-6-hydroxymethylpterin-pyrophosphokinase HPPK"/>
    <property type="match status" value="1"/>
</dbReference>
<dbReference type="PANTHER" id="PTHR43071:SF1">
    <property type="entry name" value="2-AMINO-4-HYDROXY-6-HYDROXYMETHYLDIHYDROPTERIDINE PYROPHOSPHOKINASE"/>
    <property type="match status" value="1"/>
</dbReference>
<comment type="pathway">
    <text evidence="1">Cofactor biosynthesis; tetrahydrofolate biosynthesis; 2-amino-4-hydroxy-6-hydroxymethyl-7,8-dihydropteridine diphosphate from 7,8-dihydroneopterin triphosphate: step 4/4.</text>
</comment>
<dbReference type="NCBIfam" id="TIGR01498">
    <property type="entry name" value="folK"/>
    <property type="match status" value="1"/>
</dbReference>
<evidence type="ECO:0000256" key="7">
    <source>
        <dbReference type="ARBA" id="ARBA00022777"/>
    </source>
</evidence>
<evidence type="ECO:0000256" key="3">
    <source>
        <dbReference type="ARBA" id="ARBA00013253"/>
    </source>
</evidence>
<dbReference type="InterPro" id="IPR035907">
    <property type="entry name" value="Hppk_sf"/>
</dbReference>
<sequence length="164" mass="18723">MEQVVFLIGGNLDDRIKLILEAEKQLSKTFKITGRSSVYETPAWGKESNNDYLNRALVVESSLDPMEILLAAQNVENILGRERKEKWGDRTMDIDIIYIGQRVIDTPKLKVPHPLMTERKFVLEPLVEVLPNFLHPVLGQTSKELLETCPDKTEPKRYMGKGSD</sequence>